<dbReference type="AlphaFoldDB" id="A0A936YLL7"/>
<dbReference type="InterPro" id="IPR009351">
    <property type="entry name" value="AlkZ-like"/>
</dbReference>
<protein>
    <submittedName>
        <fullName evidence="1">YcaQ family DNA glycosylase</fullName>
    </submittedName>
</protein>
<dbReference type="PANTHER" id="PTHR30528">
    <property type="entry name" value="CYTOPLASMIC PROTEIN"/>
    <property type="match status" value="1"/>
</dbReference>
<dbReference type="Pfam" id="PF06224">
    <property type="entry name" value="AlkZ-like"/>
    <property type="match status" value="1"/>
</dbReference>
<keyword evidence="2" id="KW-1185">Reference proteome</keyword>
<dbReference type="RefSeq" id="WP_201655276.1">
    <property type="nucleotide sequence ID" value="NZ_JAEQNC010000003.1"/>
</dbReference>
<reference evidence="1" key="1">
    <citation type="submission" date="2021-01" db="EMBL/GenBank/DDBJ databases">
        <title>Rhizobium sp. strain KVB221 16S ribosomal RNA gene Genome sequencing and assembly.</title>
        <authorList>
            <person name="Kang M."/>
        </authorList>
    </citation>
    <scope>NUCLEOTIDE SEQUENCE</scope>
    <source>
        <strain evidence="1">KVB221</strain>
    </source>
</reference>
<accession>A0A936YLL7</accession>
<dbReference type="EMBL" id="JAEQNC010000003">
    <property type="protein sequence ID" value="MBL0371808.1"/>
    <property type="molecule type" value="Genomic_DNA"/>
</dbReference>
<name>A0A936YLL7_9HYPH</name>
<dbReference type="Proteomes" id="UP000633219">
    <property type="component" value="Unassembled WGS sequence"/>
</dbReference>
<evidence type="ECO:0000313" key="1">
    <source>
        <dbReference type="EMBL" id="MBL0371808.1"/>
    </source>
</evidence>
<dbReference type="PANTHER" id="PTHR30528:SF0">
    <property type="entry name" value="CYTOPLASMIC PROTEIN"/>
    <property type="match status" value="1"/>
</dbReference>
<comment type="caution">
    <text evidence="1">The sequence shown here is derived from an EMBL/GenBank/DDBJ whole genome shotgun (WGS) entry which is preliminary data.</text>
</comment>
<proteinExistence type="predicted"/>
<gene>
    <name evidence="1" type="ORF">JJB09_07180</name>
</gene>
<organism evidence="1 2">
    <name type="scientific">Rhizobium setariae</name>
    <dbReference type="NCBI Taxonomy" id="2801340"/>
    <lineage>
        <taxon>Bacteria</taxon>
        <taxon>Pseudomonadati</taxon>
        <taxon>Pseudomonadota</taxon>
        <taxon>Alphaproteobacteria</taxon>
        <taxon>Hyphomicrobiales</taxon>
        <taxon>Rhizobiaceae</taxon>
        <taxon>Rhizobium/Agrobacterium group</taxon>
        <taxon>Rhizobium</taxon>
    </lineage>
</organism>
<sequence>MKTASRAVTSSTDNRSITRHRARQIWLAAQGLTSRIASGSGAEAVANVVRHLGYVQIDTIHVIERCHHHILHTRLPSYQRSDLGKAQSAKKSVFEYWTHALAYVATEDYRYFMPAMAQRSASVDGSSSKVTADETERLLRRIADEGPISIRDIDDDVLVEKDHAWGSRKPSRRVLSKAFYNGTLTISSRSGMLKTYDLTGRHFGWEQGPEPAAEEEVNAYLLDRALRSQGIVSLDSVCYLEARRKPEIRALLEERVAAGRLVPVLLKGDRTEHWAAPEALEKPISRAAPKAKILSPFDPLVIQRKRLELFFGYAHRFEAYVPAEKRVLGYFALPVLYDGRIVAAIDMKTDRQGRRMVINKWTKFGDESADQRQAVDEALQAFEAFQLA</sequence>
<evidence type="ECO:0000313" key="2">
    <source>
        <dbReference type="Proteomes" id="UP000633219"/>
    </source>
</evidence>